<protein>
    <submittedName>
        <fullName evidence="1">Uncharacterized protein</fullName>
    </submittedName>
</protein>
<dbReference type="RefSeq" id="WP_043472620.1">
    <property type="nucleotide sequence ID" value="NZ_JNAD02000013.1"/>
</dbReference>
<evidence type="ECO:0000313" key="1">
    <source>
        <dbReference type="EMBL" id="RKM92575.1"/>
    </source>
</evidence>
<name>A0A3R7EML8_9ACTN</name>
<evidence type="ECO:0000313" key="2">
    <source>
        <dbReference type="Proteomes" id="UP000028058"/>
    </source>
</evidence>
<reference evidence="1 2" key="1">
    <citation type="journal article" date="2014" name="Genome Announc.">
        <title>Draft Genome Sequence of Streptomyces fradiae ATCC 19609, a Strain Highly Sensitive to Antibiotics.</title>
        <authorList>
            <person name="Bekker O.B."/>
            <person name="Klimina K.M."/>
            <person name="Vatlin A.A."/>
            <person name="Zakharevich N.V."/>
            <person name="Kasianov A.S."/>
            <person name="Danilenko V.N."/>
        </authorList>
    </citation>
    <scope>NUCLEOTIDE SEQUENCE [LARGE SCALE GENOMIC DNA]</scope>
    <source>
        <strain evidence="1 2">ATCC 19609</strain>
    </source>
</reference>
<accession>A0A3R7EML8</accession>
<keyword evidence="2" id="KW-1185">Reference proteome</keyword>
<dbReference type="EMBL" id="JNAD02000013">
    <property type="protein sequence ID" value="RKM92575.1"/>
    <property type="molecule type" value="Genomic_DNA"/>
</dbReference>
<comment type="caution">
    <text evidence="1">The sequence shown here is derived from an EMBL/GenBank/DDBJ whole genome shotgun (WGS) entry which is preliminary data.</text>
</comment>
<sequence>MTLDTPAGALAYQVTRDRKAFADAARDAAELAVYIAKSPAEHVGGDLSRLSQQVTTLVGQAAKIKAALETAELLKTAAARVTEK</sequence>
<organism evidence="1 2">
    <name type="scientific">Streptomyces xinghaiensis</name>
    <dbReference type="NCBI Taxonomy" id="1038928"/>
    <lineage>
        <taxon>Bacteria</taxon>
        <taxon>Bacillati</taxon>
        <taxon>Actinomycetota</taxon>
        <taxon>Actinomycetes</taxon>
        <taxon>Kitasatosporales</taxon>
        <taxon>Streptomycetaceae</taxon>
        <taxon>Streptomyces</taxon>
    </lineage>
</organism>
<gene>
    <name evidence="1" type="ORF">SFRA_024615</name>
</gene>
<dbReference type="AlphaFoldDB" id="A0A3R7EML8"/>
<dbReference type="Proteomes" id="UP000028058">
    <property type="component" value="Unassembled WGS sequence"/>
</dbReference>
<proteinExistence type="predicted"/>